<feature type="transmembrane region" description="Helical" evidence="10">
    <location>
        <begin position="130"/>
        <end position="149"/>
    </location>
</feature>
<evidence type="ECO:0000256" key="10">
    <source>
        <dbReference type="SAM" id="Phobius"/>
    </source>
</evidence>
<keyword evidence="9" id="KW-0378">Hydrolase</keyword>
<keyword evidence="9" id="KW-0489">Methyltransferase</keyword>
<dbReference type="Proteomes" id="UP001359308">
    <property type="component" value="Chromosome"/>
</dbReference>
<keyword evidence="9" id="KW-0808">Transferase</keyword>
<evidence type="ECO:0000256" key="1">
    <source>
        <dbReference type="ARBA" id="ARBA00004429"/>
    </source>
</evidence>
<dbReference type="InterPro" id="IPR000045">
    <property type="entry name" value="Prepilin_IV_endopep_pep"/>
</dbReference>
<feature type="transmembrane region" description="Helical" evidence="10">
    <location>
        <begin position="261"/>
        <end position="278"/>
    </location>
</feature>
<feature type="domain" description="Prepilin peptidase A24 N-terminal" evidence="12">
    <location>
        <begin position="20"/>
        <end position="128"/>
    </location>
</feature>
<dbReference type="PANTHER" id="PTHR30487:SF0">
    <property type="entry name" value="PREPILIN LEADER PEPTIDASE_N-METHYLTRANSFERASE-RELATED"/>
    <property type="match status" value="1"/>
</dbReference>
<dbReference type="EC" id="2.1.1.-" evidence="9"/>
<comment type="subcellular location">
    <subcellularLocation>
        <location evidence="1">Cell inner membrane</location>
        <topology evidence="1">Multi-pass membrane protein</topology>
    </subcellularLocation>
    <subcellularLocation>
        <location evidence="9">Cell membrane</location>
        <topology evidence="9">Multi-pass membrane protein</topology>
    </subcellularLocation>
</comment>
<comment type="catalytic activity">
    <reaction evidence="9">
        <text>Typically cleaves a -Gly-|-Phe- bond to release an N-terminal, basic peptide of 5-8 residues from type IV prepilin, and then N-methylates the new N-terminal amino group, the methyl donor being S-adenosyl-L-methionine.</text>
        <dbReference type="EC" id="3.4.23.43"/>
    </reaction>
</comment>
<keyword evidence="9" id="KW-0511">Multifunctional enzyme</keyword>
<keyword evidence="7 10" id="KW-0472">Membrane</keyword>
<evidence type="ECO:0000259" key="11">
    <source>
        <dbReference type="Pfam" id="PF01478"/>
    </source>
</evidence>
<keyword evidence="4" id="KW-0997">Cell inner membrane</keyword>
<dbReference type="InterPro" id="IPR010627">
    <property type="entry name" value="Prepilin_pept_A24_N"/>
</dbReference>
<evidence type="ECO:0000256" key="3">
    <source>
        <dbReference type="ARBA" id="ARBA00022475"/>
    </source>
</evidence>
<evidence type="ECO:0000256" key="9">
    <source>
        <dbReference type="RuleBase" id="RU003794"/>
    </source>
</evidence>
<dbReference type="EC" id="3.4.23.43" evidence="9"/>
<accession>A0ABZ2FC03</accession>
<evidence type="ECO:0000256" key="5">
    <source>
        <dbReference type="ARBA" id="ARBA00022692"/>
    </source>
</evidence>
<gene>
    <name evidence="13" type="ORF">N4J17_16325</name>
</gene>
<keyword evidence="3" id="KW-1003">Cell membrane</keyword>
<comment type="similarity">
    <text evidence="2 8">Belongs to the peptidase A24 family.</text>
</comment>
<comment type="function">
    <text evidence="9">Plays an essential role in type IV pili and type II pseudopili formation by proteolytically removing the leader sequence from substrate proteins and subsequently monomethylating the alpha-amino group of the newly exposed N-terminal phenylalanine.</text>
</comment>
<evidence type="ECO:0000313" key="14">
    <source>
        <dbReference type="Proteomes" id="UP001359308"/>
    </source>
</evidence>
<dbReference type="Gene3D" id="1.20.120.1220">
    <property type="match status" value="1"/>
</dbReference>
<feature type="domain" description="Prepilin type IV endopeptidase peptidase" evidence="11">
    <location>
        <begin position="140"/>
        <end position="246"/>
    </location>
</feature>
<dbReference type="EMBL" id="CP104311">
    <property type="protein sequence ID" value="WWF03722.1"/>
    <property type="molecule type" value="Genomic_DNA"/>
</dbReference>
<feature type="transmembrane region" description="Helical" evidence="10">
    <location>
        <begin position="184"/>
        <end position="206"/>
    </location>
</feature>
<protein>
    <recommendedName>
        <fullName evidence="9">Prepilin leader peptidase/N-methyltransferase</fullName>
        <ecNumber evidence="9">2.1.1.-</ecNumber>
        <ecNumber evidence="9">3.4.23.43</ecNumber>
    </recommendedName>
</protein>
<keyword evidence="9" id="KW-0645">Protease</keyword>
<keyword evidence="5 9" id="KW-0812">Transmembrane</keyword>
<feature type="transmembrane region" description="Helical" evidence="10">
    <location>
        <begin position="161"/>
        <end position="178"/>
    </location>
</feature>
<dbReference type="PRINTS" id="PR00864">
    <property type="entry name" value="PREPILNPTASE"/>
</dbReference>
<keyword evidence="14" id="KW-1185">Reference proteome</keyword>
<feature type="transmembrane region" description="Helical" evidence="10">
    <location>
        <begin position="15"/>
        <end position="36"/>
    </location>
</feature>
<evidence type="ECO:0000256" key="6">
    <source>
        <dbReference type="ARBA" id="ARBA00022989"/>
    </source>
</evidence>
<feature type="transmembrane region" description="Helical" evidence="10">
    <location>
        <begin position="218"/>
        <end position="249"/>
    </location>
</feature>
<dbReference type="InterPro" id="IPR050882">
    <property type="entry name" value="Prepilin_peptidase/N-MTase"/>
</dbReference>
<evidence type="ECO:0000256" key="4">
    <source>
        <dbReference type="ARBA" id="ARBA00022519"/>
    </source>
</evidence>
<organism evidence="13 14">
    <name type="scientific">Methylococcus capsulatus</name>
    <dbReference type="NCBI Taxonomy" id="414"/>
    <lineage>
        <taxon>Bacteria</taxon>
        <taxon>Pseudomonadati</taxon>
        <taxon>Pseudomonadota</taxon>
        <taxon>Gammaproteobacteria</taxon>
        <taxon>Methylococcales</taxon>
        <taxon>Methylococcaceae</taxon>
        <taxon>Methylococcus</taxon>
    </lineage>
</organism>
<proteinExistence type="inferred from homology"/>
<dbReference type="Pfam" id="PF06750">
    <property type="entry name" value="A24_N_bact"/>
    <property type="match status" value="1"/>
</dbReference>
<evidence type="ECO:0000313" key="13">
    <source>
        <dbReference type="EMBL" id="WWF03722.1"/>
    </source>
</evidence>
<keyword evidence="6 10" id="KW-1133">Transmembrane helix</keyword>
<dbReference type="InterPro" id="IPR014032">
    <property type="entry name" value="Peptidase_A24A_bac"/>
</dbReference>
<dbReference type="PANTHER" id="PTHR30487">
    <property type="entry name" value="TYPE 4 PREPILIN-LIKE PROTEINS LEADER PEPTIDE-PROCESSING ENZYME"/>
    <property type="match status" value="1"/>
</dbReference>
<reference evidence="13 14" key="1">
    <citation type="submission" date="2022-09" db="EMBL/GenBank/DDBJ databases">
        <authorList>
            <person name="Giprobiosintez L."/>
        </authorList>
    </citation>
    <scope>NUCLEOTIDE SEQUENCE [LARGE SCALE GENOMIC DNA]</scope>
    <source>
        <strain evidence="14">VKPM-B-12549 (GBS-15)</strain>
    </source>
</reference>
<name>A0ABZ2FC03_METCP</name>
<evidence type="ECO:0000256" key="8">
    <source>
        <dbReference type="RuleBase" id="RU003793"/>
    </source>
</evidence>
<evidence type="ECO:0000256" key="7">
    <source>
        <dbReference type="ARBA" id="ARBA00023136"/>
    </source>
</evidence>
<dbReference type="Pfam" id="PF01478">
    <property type="entry name" value="Peptidase_A24"/>
    <property type="match status" value="1"/>
</dbReference>
<sequence>MLTDFALFPESPALIWVWGLFGLIIGSFLNVVIHRLPLMMEQAWRRECREFLEPGGGHPSVEPEYDLWRPGSQCPHCRAPVRFWQNVPILSYLWLRGRCAACGAAISWRYPLVEALTGMLFATLAWRFGASWQALAASGLTAALIALAFIDIDHLVLPDDITLPLLWLGLLLNAQSLFCNLETALYGAVAGYLLLWTVHRGFLLLTGREGMGFGDFKLLAMLGAWMGWPMLPVIILFSSISGAVIGSIVLAVGGKERNTPIPFGPFLAAGGWIALLWGNTLNDAYWRWATAGGG</sequence>
<evidence type="ECO:0000256" key="2">
    <source>
        <dbReference type="ARBA" id="ARBA00005801"/>
    </source>
</evidence>
<evidence type="ECO:0000259" key="12">
    <source>
        <dbReference type="Pfam" id="PF06750"/>
    </source>
</evidence>